<evidence type="ECO:0000313" key="4">
    <source>
        <dbReference type="Proteomes" id="UP000029965"/>
    </source>
</evidence>
<dbReference type="Bgee" id="ENSCSAG00000017455">
    <property type="expression patterns" value="Expressed in blood and 4 other cell types or tissues"/>
</dbReference>
<dbReference type="InterPro" id="IPR050863">
    <property type="entry name" value="CenT-Element_Derived"/>
</dbReference>
<feature type="domain" description="HTH psq-type" evidence="2">
    <location>
        <begin position="9"/>
        <end position="38"/>
    </location>
</feature>
<feature type="region of interest" description="Disordered" evidence="1">
    <location>
        <begin position="497"/>
        <end position="533"/>
    </location>
</feature>
<evidence type="ECO:0000259" key="2">
    <source>
        <dbReference type="Pfam" id="PF04218"/>
    </source>
</evidence>
<reference evidence="3" key="2">
    <citation type="submission" date="2025-08" db="UniProtKB">
        <authorList>
            <consortium name="Ensembl"/>
        </authorList>
    </citation>
    <scope>IDENTIFICATION</scope>
</reference>
<dbReference type="Ensembl" id="ENSCSAT00000015549.1">
    <property type="protein sequence ID" value="ENSCSAP00000013487.1"/>
    <property type="gene ID" value="ENSCSAG00000017455.1"/>
</dbReference>
<proteinExistence type="predicted"/>
<reference evidence="3" key="3">
    <citation type="submission" date="2025-09" db="UniProtKB">
        <authorList>
            <consortium name="Ensembl"/>
        </authorList>
    </citation>
    <scope>IDENTIFICATION</scope>
</reference>
<dbReference type="PANTHER" id="PTHR19303">
    <property type="entry name" value="TRANSPOSON"/>
    <property type="match status" value="1"/>
</dbReference>
<dbReference type="Proteomes" id="UP000029965">
    <property type="component" value="Chromosome 3"/>
</dbReference>
<feature type="compositionally biased region" description="Polar residues" evidence="1">
    <location>
        <begin position="508"/>
        <end position="517"/>
    </location>
</feature>
<sequence>CSSEMKSNMSLTLNQKLEMVKLSEEGIRKAEIRENLGLFCQLVKEKFLKEITSAIPANTGNSLIANMEKIRVVWIEDQTSHRIPLSQNLISSKTLTLKAERGEEAAEEKFEAGRFFMRLKGKSCLCNIKVQDEAASADGEAAASHPDLAVTIEEGGYSQQIFSVGETPFYWKMPSRTLIAREKLVPSFRATKNKLTLLSGANEAGDLLKPVLADHSRDPGALRSYAKSTLPVLYKAYMTAHLFIARFTEYFKPTVKFCSSEKDSLPLVENASGVAMPAYTSVLQPMGQRVTSTFTSFRLRNTFCKAIVAIDRDSSDGSGQSKFKTFWKGFIILELSINRSLWEEVKLSALAGVWKKVIPAIMDDFGFKPSVEEGTADVVIAREVELEEDLEDVTELPQSHDKMELLLVDGQRKWFLEMEPTPAEAVKIVEMTAKNLECYINLVNKTVAGFERIGFGFRSSTVGKMLSNNITCYREIFHKRKSQSMCIKVRPPAWSLSSRQHQGEATALVSQQSSASSKDPHPSPSVSLFSWAD</sequence>
<dbReference type="Pfam" id="PF04218">
    <property type="entry name" value="CENP-B_N"/>
    <property type="match status" value="1"/>
</dbReference>
<dbReference type="PANTHER" id="PTHR19303:SF26">
    <property type="entry name" value="TIGGER TRANSPOSABLE ELEMENT-DERIVED PROTEIN 1"/>
    <property type="match status" value="1"/>
</dbReference>
<keyword evidence="4" id="KW-1185">Reference proteome</keyword>
<accession>A0A0D9RXZ8</accession>
<dbReference type="AlphaFoldDB" id="A0A0D9RXZ8"/>
<dbReference type="GeneTree" id="ENSGT00940000155163"/>
<name>A0A0D9RXZ8_CHLSB</name>
<dbReference type="GO" id="GO:0003677">
    <property type="term" value="F:DNA binding"/>
    <property type="evidence" value="ECO:0007669"/>
    <property type="project" value="InterPro"/>
</dbReference>
<dbReference type="InterPro" id="IPR007889">
    <property type="entry name" value="HTH_Psq"/>
</dbReference>
<dbReference type="eggNOG" id="KOG3105">
    <property type="taxonomic scope" value="Eukaryota"/>
</dbReference>
<evidence type="ECO:0000313" key="3">
    <source>
        <dbReference type="Ensembl" id="ENSCSAP00000013487.1"/>
    </source>
</evidence>
<feature type="compositionally biased region" description="Polar residues" evidence="1">
    <location>
        <begin position="524"/>
        <end position="533"/>
    </location>
</feature>
<reference evidence="3 4" key="1">
    <citation type="submission" date="2014-03" db="EMBL/GenBank/DDBJ databases">
        <authorList>
            <person name="Warren W."/>
            <person name="Wilson R.K."/>
        </authorList>
    </citation>
    <scope>NUCLEOTIDE SEQUENCE</scope>
</reference>
<dbReference type="GO" id="GO:0005634">
    <property type="term" value="C:nucleus"/>
    <property type="evidence" value="ECO:0007669"/>
    <property type="project" value="TreeGrafter"/>
</dbReference>
<protein>
    <recommendedName>
        <fullName evidence="2">HTH psq-type domain-containing protein</fullName>
    </recommendedName>
</protein>
<dbReference type="EMBL" id="AQIB01099364">
    <property type="status" value="NOT_ANNOTATED_CDS"/>
    <property type="molecule type" value="Genomic_DNA"/>
</dbReference>
<evidence type="ECO:0000256" key="1">
    <source>
        <dbReference type="SAM" id="MobiDB-lite"/>
    </source>
</evidence>
<organism evidence="3 4">
    <name type="scientific">Chlorocebus sabaeus</name>
    <name type="common">Green monkey</name>
    <name type="synonym">Simia sabaea</name>
    <dbReference type="NCBI Taxonomy" id="60711"/>
    <lineage>
        <taxon>Eukaryota</taxon>
        <taxon>Metazoa</taxon>
        <taxon>Chordata</taxon>
        <taxon>Craniata</taxon>
        <taxon>Vertebrata</taxon>
        <taxon>Euteleostomi</taxon>
        <taxon>Mammalia</taxon>
        <taxon>Eutheria</taxon>
        <taxon>Euarchontoglires</taxon>
        <taxon>Primates</taxon>
        <taxon>Haplorrhini</taxon>
        <taxon>Catarrhini</taxon>
        <taxon>Cercopithecidae</taxon>
        <taxon>Cercopithecinae</taxon>
        <taxon>Chlorocebus</taxon>
    </lineage>
</organism>